<proteinExistence type="predicted"/>
<dbReference type="Proteomes" id="UP000029386">
    <property type="component" value="Unassembled WGS sequence"/>
</dbReference>
<accession>A0A087RM35</accession>
<keyword evidence="2" id="KW-1133">Transmembrane helix</keyword>
<keyword evidence="2" id="KW-0472">Membrane</keyword>
<organism evidence="4 5">
    <name type="scientific">Marine Group I thaumarchaeote SCGC AAA799-D11</name>
    <dbReference type="NCBI Taxonomy" id="1502291"/>
    <lineage>
        <taxon>Archaea</taxon>
        <taxon>Nitrososphaerota</taxon>
        <taxon>Marine Group I</taxon>
    </lineage>
</organism>
<feature type="domain" description="Glycosyl transferase family 1" evidence="3">
    <location>
        <begin position="161"/>
        <end position="313"/>
    </location>
</feature>
<keyword evidence="1 4" id="KW-0808">Transferase</keyword>
<evidence type="ECO:0000256" key="2">
    <source>
        <dbReference type="SAM" id="Phobius"/>
    </source>
</evidence>
<feature type="transmembrane region" description="Helical" evidence="2">
    <location>
        <begin position="68"/>
        <end position="92"/>
    </location>
</feature>
<sequence length="359" mass="42380">MKNLRILIVNDFASNASMFQKYFSSHVDAIYFNENPVITLAKNPIFFEKDELGSCVEKIKNLSKNYDIFLTFGWFAAAICYLANVNYVMYFVDSFIEPKYRIWKKFSFFKKKFFDDLFKDALQCANKVVAGIPNDAKTLRKYRDDVRIIFPIMDTQIFHSNHKKIKLDNDLFTFFSPQRIDPTKGHEIIFESFRYTKSDFVVLQTDWGSGDYYEKVIQNKPPNVKLISKIIRSDMPSYYVSSDALLGQVGYSSCGGTEREAILCGKPVFCYETNQFTENDPFCKSKDPIQIAKYIDKIVKDEEFRSHLLKIQKEWVMENFDPKKLAEQWDRLFLEMINENHKYKVKKRYNVVMKLYFNS</sequence>
<evidence type="ECO:0000313" key="5">
    <source>
        <dbReference type="Proteomes" id="UP000029386"/>
    </source>
</evidence>
<dbReference type="GO" id="GO:0016757">
    <property type="term" value="F:glycosyltransferase activity"/>
    <property type="evidence" value="ECO:0007669"/>
    <property type="project" value="InterPro"/>
</dbReference>
<dbReference type="AlphaFoldDB" id="A0A087RM35"/>
<dbReference type="InterPro" id="IPR001296">
    <property type="entry name" value="Glyco_trans_1"/>
</dbReference>
<dbReference type="EMBL" id="JOSY01000077">
    <property type="protein sequence ID" value="KFM14539.1"/>
    <property type="molecule type" value="Genomic_DNA"/>
</dbReference>
<evidence type="ECO:0000256" key="1">
    <source>
        <dbReference type="ARBA" id="ARBA00022679"/>
    </source>
</evidence>
<keyword evidence="5" id="KW-1185">Reference proteome</keyword>
<dbReference type="Pfam" id="PF00534">
    <property type="entry name" value="Glycos_transf_1"/>
    <property type="match status" value="1"/>
</dbReference>
<evidence type="ECO:0000259" key="3">
    <source>
        <dbReference type="Pfam" id="PF00534"/>
    </source>
</evidence>
<comment type="caution">
    <text evidence="4">The sequence shown here is derived from an EMBL/GenBank/DDBJ whole genome shotgun (WGS) entry which is preliminary data.</text>
</comment>
<evidence type="ECO:0000313" key="4">
    <source>
        <dbReference type="EMBL" id="KFM14539.1"/>
    </source>
</evidence>
<dbReference type="STRING" id="1502291.AAA799D11_01914"/>
<keyword evidence="2" id="KW-0812">Transmembrane</keyword>
<reference evidence="4 5" key="1">
    <citation type="submission" date="2014-06" db="EMBL/GenBank/DDBJ databases">
        <authorList>
            <person name="Ngugi D.K."/>
            <person name="Blom J."/>
            <person name="Alam I."/>
            <person name="Rashid M."/>
            <person name="Baalawi W."/>
            <person name="Zhang G."/>
            <person name="Hikmawan T."/>
            <person name="Guan Y."/>
            <person name="Antunes A."/>
            <person name="Siam R."/>
            <person name="El-Dorry H."/>
            <person name="Bajic V."/>
            <person name="Stingl U."/>
        </authorList>
    </citation>
    <scope>NUCLEOTIDE SEQUENCE [LARGE SCALE GENOMIC DNA]</scope>
    <source>
        <strain evidence="4">SCGC AAA799-D11</strain>
    </source>
</reference>
<name>A0A087RM35_9ARCH</name>
<dbReference type="PANTHER" id="PTHR46401">
    <property type="entry name" value="GLYCOSYLTRANSFERASE WBBK-RELATED"/>
    <property type="match status" value="1"/>
</dbReference>
<protein>
    <submittedName>
        <fullName evidence="4">Group 1 glycosyl transferase protein</fullName>
    </submittedName>
</protein>
<dbReference type="SUPFAM" id="SSF53756">
    <property type="entry name" value="UDP-Glycosyltransferase/glycogen phosphorylase"/>
    <property type="match status" value="1"/>
</dbReference>
<dbReference type="Gene3D" id="3.40.50.2000">
    <property type="entry name" value="Glycogen Phosphorylase B"/>
    <property type="match status" value="2"/>
</dbReference>
<gene>
    <name evidence="4" type="ORF">AAA799D11_01914</name>
</gene>
<dbReference type="PANTHER" id="PTHR46401:SF2">
    <property type="entry name" value="GLYCOSYLTRANSFERASE WBBK-RELATED"/>
    <property type="match status" value="1"/>
</dbReference>